<feature type="compositionally biased region" description="Polar residues" evidence="1">
    <location>
        <begin position="100"/>
        <end position="128"/>
    </location>
</feature>
<evidence type="ECO:0000313" key="3">
    <source>
        <dbReference type="Proteomes" id="UP000735302"/>
    </source>
</evidence>
<dbReference type="Proteomes" id="UP000735302">
    <property type="component" value="Unassembled WGS sequence"/>
</dbReference>
<proteinExistence type="predicted"/>
<feature type="compositionally biased region" description="Polar residues" evidence="1">
    <location>
        <begin position="76"/>
        <end position="86"/>
    </location>
</feature>
<feature type="compositionally biased region" description="Low complexity" evidence="1">
    <location>
        <begin position="129"/>
        <end position="142"/>
    </location>
</feature>
<protein>
    <submittedName>
        <fullName evidence="2">Uncharacterized protein</fullName>
    </submittedName>
</protein>
<sequence length="311" mass="34539">MNTTVQQGRESTLDTLKEKFLKGVNDYISYAKTAIREETKDRADEIFHSAVDLLSTAIPHRTYRATTPGQPVANPSRLSSAGSTRVASAPPRRPSIDTAPGNSSAQSTLTTSAISPTLPVTNRSRNNFAPSSPTTASATSSSLKKLRQNINFTVKVTRDMDKPQIPDVKLLQDNRFLMVDQSNKCIKLFNTQSEHLFTLRCRDEPHCLAVLNSTDKNPTVAATLPCLPGIYLLEVTGQNMRVKMDVKPELSASHMEDDKKQGKNYTAYEKELILKILKQGRIRRGGRRGSRAPDSLHSNYYVPVDVDYVLF</sequence>
<dbReference type="EMBL" id="BLXT01003833">
    <property type="protein sequence ID" value="GFO07092.1"/>
    <property type="molecule type" value="Genomic_DNA"/>
</dbReference>
<comment type="caution">
    <text evidence="2">The sequence shown here is derived from an EMBL/GenBank/DDBJ whole genome shotgun (WGS) entry which is preliminary data.</text>
</comment>
<gene>
    <name evidence="2" type="ORF">PoB_003359700</name>
</gene>
<name>A0AAV4AJM0_9GAST</name>
<feature type="region of interest" description="Disordered" evidence="1">
    <location>
        <begin position="63"/>
        <end position="142"/>
    </location>
</feature>
<keyword evidence="3" id="KW-1185">Reference proteome</keyword>
<accession>A0AAV4AJM0</accession>
<reference evidence="2 3" key="1">
    <citation type="journal article" date="2021" name="Elife">
        <title>Chloroplast acquisition without the gene transfer in kleptoplastic sea slugs, Plakobranchus ocellatus.</title>
        <authorList>
            <person name="Maeda T."/>
            <person name="Takahashi S."/>
            <person name="Yoshida T."/>
            <person name="Shimamura S."/>
            <person name="Takaki Y."/>
            <person name="Nagai Y."/>
            <person name="Toyoda A."/>
            <person name="Suzuki Y."/>
            <person name="Arimoto A."/>
            <person name="Ishii H."/>
            <person name="Satoh N."/>
            <person name="Nishiyama T."/>
            <person name="Hasebe M."/>
            <person name="Maruyama T."/>
            <person name="Minagawa J."/>
            <person name="Obokata J."/>
            <person name="Shigenobu S."/>
        </authorList>
    </citation>
    <scope>NUCLEOTIDE SEQUENCE [LARGE SCALE GENOMIC DNA]</scope>
</reference>
<evidence type="ECO:0000256" key="1">
    <source>
        <dbReference type="SAM" id="MobiDB-lite"/>
    </source>
</evidence>
<evidence type="ECO:0000313" key="2">
    <source>
        <dbReference type="EMBL" id="GFO07092.1"/>
    </source>
</evidence>
<dbReference type="AlphaFoldDB" id="A0AAV4AJM0"/>
<organism evidence="2 3">
    <name type="scientific">Plakobranchus ocellatus</name>
    <dbReference type="NCBI Taxonomy" id="259542"/>
    <lineage>
        <taxon>Eukaryota</taxon>
        <taxon>Metazoa</taxon>
        <taxon>Spiralia</taxon>
        <taxon>Lophotrochozoa</taxon>
        <taxon>Mollusca</taxon>
        <taxon>Gastropoda</taxon>
        <taxon>Heterobranchia</taxon>
        <taxon>Euthyneura</taxon>
        <taxon>Panpulmonata</taxon>
        <taxon>Sacoglossa</taxon>
        <taxon>Placobranchoidea</taxon>
        <taxon>Plakobranchidae</taxon>
        <taxon>Plakobranchus</taxon>
    </lineage>
</organism>